<reference evidence="2 3" key="1">
    <citation type="submission" date="2017-01" db="EMBL/GenBank/DDBJ databases">
        <authorList>
            <person name="Mah S.A."/>
            <person name="Swanson W.J."/>
            <person name="Moy G.W."/>
            <person name="Vacquier V.D."/>
        </authorList>
    </citation>
    <scope>NUCLEOTIDE SEQUENCE [LARGE SCALE GENOMIC DNA]</scope>
    <source>
        <strain evidence="2 3">DSM 16927</strain>
    </source>
</reference>
<dbReference type="STRING" id="112234.SAMN05421768_101215"/>
<dbReference type="Proteomes" id="UP000186106">
    <property type="component" value="Unassembled WGS sequence"/>
</dbReference>
<evidence type="ECO:0000313" key="2">
    <source>
        <dbReference type="EMBL" id="SIS28236.1"/>
    </source>
</evidence>
<name>A0A1N7HTT8_9FLAO</name>
<evidence type="ECO:0000313" key="4">
    <source>
        <dbReference type="Proteomes" id="UP000279541"/>
    </source>
</evidence>
<protein>
    <submittedName>
        <fullName evidence="2">Uncharacterized protein</fullName>
    </submittedName>
</protein>
<proteinExistence type="predicted"/>
<dbReference type="EMBL" id="CP033926">
    <property type="protein sequence ID" value="AZA99132.1"/>
    <property type="molecule type" value="Genomic_DNA"/>
</dbReference>
<accession>A0A1N7HTT8</accession>
<reference evidence="1 4" key="2">
    <citation type="submission" date="2018-11" db="EMBL/GenBank/DDBJ databases">
        <title>Proposal to divide the Flavobacteriaceae and reorganize its genera based on Amino Acid Identity values calculated from whole genome sequences.</title>
        <authorList>
            <person name="Nicholson A.C."/>
            <person name="Gulvik C.A."/>
            <person name="Whitney A.M."/>
            <person name="Humrighouse B.W."/>
            <person name="Bell M."/>
            <person name="Holmes B."/>
            <person name="Steigerwalt A.G."/>
            <person name="Villarma A."/>
            <person name="Sheth M."/>
            <person name="Batra D."/>
            <person name="Pryor J."/>
            <person name="Bernardet J.-F."/>
            <person name="Hugo C."/>
            <person name="Kampfer P."/>
            <person name="Newman J."/>
            <person name="McQuiston J.R."/>
        </authorList>
    </citation>
    <scope>NUCLEOTIDE SEQUENCE [LARGE SCALE GENOMIC DNA]</scope>
    <source>
        <strain evidence="1 4">DSM 16927</strain>
    </source>
</reference>
<dbReference type="RefSeq" id="WP_076351132.1">
    <property type="nucleotide sequence ID" value="NZ_CP033926.1"/>
</dbReference>
<gene>
    <name evidence="1" type="ORF">EG359_05730</name>
    <name evidence="2" type="ORF">SAMN05421768_101215</name>
</gene>
<dbReference type="KEGG" id="cjt:EG359_05730"/>
<dbReference type="AlphaFoldDB" id="A0A1N7HTT8"/>
<dbReference type="Proteomes" id="UP000279541">
    <property type="component" value="Chromosome"/>
</dbReference>
<sequence>MTMTYNRCALTGYDFQEGELYPATGPFVEYKTAVVGHVKITLPAYEELLNGDYEHYLIAGICKERSLKGEEPVLITSDFIKGGYKLLNPPIEFEEKCSHFLKYLYLDGGRENREFEFYSSRDFAIAYADPTEFHRIIDQLAQDHSITVRKINNLSQRRYLYQGVKVTNIGKELAKKELPKMPMFGLVNQEITTGDIDTDQKINHARKLFFDEPQSMDKMRSACETLSYVLEPLRKELTTFLAARDVSDFFQIVNNFDIRHNKETTKDLVHAEQLEWVFYTLLNSVNTYTKLKNKGL</sequence>
<organism evidence="2 3">
    <name type="scientific">Chryseobacterium joostei</name>
    <dbReference type="NCBI Taxonomy" id="112234"/>
    <lineage>
        <taxon>Bacteria</taxon>
        <taxon>Pseudomonadati</taxon>
        <taxon>Bacteroidota</taxon>
        <taxon>Flavobacteriia</taxon>
        <taxon>Flavobacteriales</taxon>
        <taxon>Weeksellaceae</taxon>
        <taxon>Chryseobacterium group</taxon>
        <taxon>Chryseobacterium</taxon>
    </lineage>
</organism>
<keyword evidence="4" id="KW-1185">Reference proteome</keyword>
<evidence type="ECO:0000313" key="3">
    <source>
        <dbReference type="Proteomes" id="UP000186106"/>
    </source>
</evidence>
<dbReference type="EMBL" id="FTNZ01000001">
    <property type="protein sequence ID" value="SIS28236.1"/>
    <property type="molecule type" value="Genomic_DNA"/>
</dbReference>
<evidence type="ECO:0000313" key="1">
    <source>
        <dbReference type="EMBL" id="AZA99132.1"/>
    </source>
</evidence>
<dbReference type="OrthoDB" id="8479006at2"/>